<dbReference type="Gene3D" id="1.25.40.20">
    <property type="entry name" value="Ankyrin repeat-containing domain"/>
    <property type="match status" value="2"/>
</dbReference>
<dbReference type="InterPro" id="IPR036770">
    <property type="entry name" value="Ankyrin_rpt-contain_sf"/>
</dbReference>
<feature type="compositionally biased region" description="Basic and acidic residues" evidence="4">
    <location>
        <begin position="463"/>
        <end position="475"/>
    </location>
</feature>
<dbReference type="Proteomes" id="UP001303115">
    <property type="component" value="Unassembled WGS sequence"/>
</dbReference>
<evidence type="ECO:0000256" key="2">
    <source>
        <dbReference type="ARBA" id="ARBA00023043"/>
    </source>
</evidence>
<dbReference type="PANTHER" id="PTHR24173:SF74">
    <property type="entry name" value="ANKYRIN REPEAT DOMAIN-CONTAINING PROTEIN 16"/>
    <property type="match status" value="1"/>
</dbReference>
<evidence type="ECO:0008006" key="8">
    <source>
        <dbReference type="Google" id="ProtNLM"/>
    </source>
</evidence>
<evidence type="ECO:0000256" key="1">
    <source>
        <dbReference type="ARBA" id="ARBA00022737"/>
    </source>
</evidence>
<feature type="region of interest" description="Disordered" evidence="4">
    <location>
        <begin position="832"/>
        <end position="864"/>
    </location>
</feature>
<comment type="caution">
    <text evidence="6">The sequence shown here is derived from an EMBL/GenBank/DDBJ whole genome shotgun (WGS) entry which is preliminary data.</text>
</comment>
<protein>
    <recommendedName>
        <fullName evidence="8">Ankyrin repeat protein</fullName>
    </recommendedName>
</protein>
<dbReference type="PANTHER" id="PTHR24173">
    <property type="entry name" value="ANKYRIN REPEAT CONTAINING"/>
    <property type="match status" value="1"/>
</dbReference>
<evidence type="ECO:0000256" key="5">
    <source>
        <dbReference type="SAM" id="Phobius"/>
    </source>
</evidence>
<feature type="repeat" description="ANK" evidence="3">
    <location>
        <begin position="209"/>
        <end position="234"/>
    </location>
</feature>
<feature type="repeat" description="ANK" evidence="3">
    <location>
        <begin position="176"/>
        <end position="208"/>
    </location>
</feature>
<dbReference type="EMBL" id="MU854438">
    <property type="protein sequence ID" value="KAK4038130.1"/>
    <property type="molecule type" value="Genomic_DNA"/>
</dbReference>
<dbReference type="InterPro" id="IPR002110">
    <property type="entry name" value="Ankyrin_rpt"/>
</dbReference>
<dbReference type="PROSITE" id="PS50088">
    <property type="entry name" value="ANK_REPEAT"/>
    <property type="match status" value="3"/>
</dbReference>
<evidence type="ECO:0000313" key="6">
    <source>
        <dbReference type="EMBL" id="KAK4038130.1"/>
    </source>
</evidence>
<feature type="region of interest" description="Disordered" evidence="4">
    <location>
        <begin position="627"/>
        <end position="665"/>
    </location>
</feature>
<dbReference type="PROSITE" id="PS50297">
    <property type="entry name" value="ANK_REP_REGION"/>
    <property type="match status" value="3"/>
</dbReference>
<feature type="repeat" description="ANK" evidence="3">
    <location>
        <begin position="106"/>
        <end position="140"/>
    </location>
</feature>
<dbReference type="Pfam" id="PF12796">
    <property type="entry name" value="Ank_2"/>
    <property type="match status" value="2"/>
</dbReference>
<keyword evidence="5" id="KW-0812">Transmembrane</keyword>
<proteinExistence type="predicted"/>
<evidence type="ECO:0000256" key="4">
    <source>
        <dbReference type="SAM" id="MobiDB-lite"/>
    </source>
</evidence>
<dbReference type="AlphaFoldDB" id="A0AAN6PDW3"/>
<dbReference type="Gene3D" id="1.20.58.340">
    <property type="entry name" value="Magnesium transport protein CorA, transmembrane region"/>
    <property type="match status" value="1"/>
</dbReference>
<accession>A0AAN6PDW3</accession>
<keyword evidence="5" id="KW-0472">Membrane</keyword>
<name>A0AAN6PDW3_9PEZI</name>
<reference evidence="7" key="1">
    <citation type="journal article" date="2023" name="Mol. Phylogenet. Evol.">
        <title>Genome-scale phylogeny and comparative genomics of the fungal order Sordariales.</title>
        <authorList>
            <person name="Hensen N."/>
            <person name="Bonometti L."/>
            <person name="Westerberg I."/>
            <person name="Brannstrom I.O."/>
            <person name="Guillou S."/>
            <person name="Cros-Aarteil S."/>
            <person name="Calhoun S."/>
            <person name="Haridas S."/>
            <person name="Kuo A."/>
            <person name="Mondo S."/>
            <person name="Pangilinan J."/>
            <person name="Riley R."/>
            <person name="LaButti K."/>
            <person name="Andreopoulos B."/>
            <person name="Lipzen A."/>
            <person name="Chen C."/>
            <person name="Yan M."/>
            <person name="Daum C."/>
            <person name="Ng V."/>
            <person name="Clum A."/>
            <person name="Steindorff A."/>
            <person name="Ohm R.A."/>
            <person name="Martin F."/>
            <person name="Silar P."/>
            <person name="Natvig D.O."/>
            <person name="Lalanne C."/>
            <person name="Gautier V."/>
            <person name="Ament-Velasquez S.L."/>
            <person name="Kruys A."/>
            <person name="Hutchinson M.I."/>
            <person name="Powell A.J."/>
            <person name="Barry K."/>
            <person name="Miller A.N."/>
            <person name="Grigoriev I.V."/>
            <person name="Debuchy R."/>
            <person name="Gladieux P."/>
            <person name="Hiltunen Thoren M."/>
            <person name="Johannesson H."/>
        </authorList>
    </citation>
    <scope>NUCLEOTIDE SEQUENCE [LARGE SCALE GENOMIC DNA]</scope>
    <source>
        <strain evidence="7">CBS 284.82</strain>
    </source>
</reference>
<keyword evidence="2 3" id="KW-0040">ANK repeat</keyword>
<feature type="transmembrane region" description="Helical" evidence="5">
    <location>
        <begin position="931"/>
        <end position="954"/>
    </location>
</feature>
<dbReference type="SMART" id="SM00248">
    <property type="entry name" value="ANK"/>
    <property type="match status" value="5"/>
</dbReference>
<evidence type="ECO:0000256" key="3">
    <source>
        <dbReference type="PROSITE-ProRule" id="PRU00023"/>
    </source>
</evidence>
<dbReference type="SUPFAM" id="SSF48403">
    <property type="entry name" value="Ankyrin repeat"/>
    <property type="match status" value="1"/>
</dbReference>
<keyword evidence="7" id="KW-1185">Reference proteome</keyword>
<keyword evidence="1" id="KW-0677">Repeat</keyword>
<sequence>MAGGGSGDGEADDIVKNKPLAKNETGDNHLETLKQAILDGNNASLQAVLEAHPHLVNAKIGIHHGTAVHYAIRNGNGDKGTERGRQDMLRIMAAIPDVDWNATDRSGRTPLHVACSHTRNYAEIAQFLLGHGADPNLLDGTQCTPLHDAVGEGQKDMITNLLLSRDPDMVDLRDVDGFTPLHDASRKNKTEVAERLIEAEANVNAKTKRGATPLHLAASNNALAAAEVLLRAGALSVFNYAKERPEKVAQRKGHTAMGELLHTPVDVDTNLARSGRGRRVSQPTEAQQAANKRLEGFVLPSMDGDFKRDRATVFDLLYGEEPKLKESRKSRGVRWIHIPSNNVRRHQDDSHPLVSGCVSMTDLDSEQRTLPVPDETGTIWPVYPPKDVLDFINIQFAEFDASSLHIQPHFKVHRHPGSNGTRPENPTFRMFSLVFPVIDVDVQQPVYFNPGLVPPESSPASKPDGESDNKHSEQISRLEVLEKAYPETVNKCRTLDGYIHEFMEALDLNFRNGDQVVSRFIKRDRYDMSRYNSPSEQRIPTPVTKEKTTAPETGVRKRKGRNSNGTLGPPGSGKNDDRTWEKSVTPAQLESQHGERRELSWSRAQLSRILQHAENLLKGNVWSGVEQPLSRKEPAPNIDDGWQLGNLDDVESVDSDGDKDHKAEPKGKFIPQQILTVPQIWLWAVEDMDLEDIADWTLLAESWGVPDSSILPQTILQRLLWKRNPTVDSIIQDIVMVCLEFEPSISTSSSSHSYLDVFGAEISFIVILDQQSGKVTKCYENFKTILGKTVKIFPDAIKEETELLIRVDDILNEISMIKRIQQEQDHLCASVRASQGQHMQGPPHASTAGSSRRRNSPRWENRTSLNAQHGLAMGRGLNELRSPRSQHVLARFTKLEEDATRIRNSIITLLDLRQRQATTENAISSARQSRVLFLFTVVTVIFAPLSWVSSLMALDIDQFTPGKESRWYRVDVFGASCKYLPYLHTILVMLSASSGC</sequence>
<feature type="region of interest" description="Disordered" evidence="4">
    <location>
        <begin position="531"/>
        <end position="598"/>
    </location>
</feature>
<feature type="compositionally biased region" description="Basic and acidic residues" evidence="4">
    <location>
        <begin position="656"/>
        <end position="665"/>
    </location>
</feature>
<gene>
    <name evidence="6" type="ORF">C8A01DRAFT_17749</name>
</gene>
<evidence type="ECO:0000313" key="7">
    <source>
        <dbReference type="Proteomes" id="UP001303115"/>
    </source>
</evidence>
<feature type="region of interest" description="Disordered" evidence="4">
    <location>
        <begin position="449"/>
        <end position="475"/>
    </location>
</feature>
<organism evidence="6 7">
    <name type="scientific">Parachaetomium inaequale</name>
    <dbReference type="NCBI Taxonomy" id="2588326"/>
    <lineage>
        <taxon>Eukaryota</taxon>
        <taxon>Fungi</taxon>
        <taxon>Dikarya</taxon>
        <taxon>Ascomycota</taxon>
        <taxon>Pezizomycotina</taxon>
        <taxon>Sordariomycetes</taxon>
        <taxon>Sordariomycetidae</taxon>
        <taxon>Sordariales</taxon>
        <taxon>Chaetomiaceae</taxon>
        <taxon>Parachaetomium</taxon>
    </lineage>
</organism>
<keyword evidence="5" id="KW-1133">Transmembrane helix</keyword>